<reference evidence="2" key="1">
    <citation type="submission" date="2023-10" db="EMBL/GenBank/DDBJ databases">
        <title>Chromosome-level genome of the transformable northern wattle, Acacia crassicarpa.</title>
        <authorList>
            <person name="Massaro I."/>
            <person name="Sinha N.R."/>
            <person name="Poethig S."/>
            <person name="Leichty A.R."/>
        </authorList>
    </citation>
    <scope>NUCLEOTIDE SEQUENCE</scope>
    <source>
        <strain evidence="2">Acra3RX</strain>
        <tissue evidence="2">Leaf</tissue>
    </source>
</reference>
<name>A0AAE1TGJ7_9FABA</name>
<keyword evidence="1" id="KW-0472">Membrane</keyword>
<dbReference type="AlphaFoldDB" id="A0AAE1TGJ7"/>
<gene>
    <name evidence="2" type="ORF">QN277_014200</name>
</gene>
<accession>A0AAE1TGJ7</accession>
<evidence type="ECO:0000256" key="1">
    <source>
        <dbReference type="SAM" id="Phobius"/>
    </source>
</evidence>
<evidence type="ECO:0000313" key="2">
    <source>
        <dbReference type="EMBL" id="KAK4282875.1"/>
    </source>
</evidence>
<feature type="transmembrane region" description="Helical" evidence="1">
    <location>
        <begin position="169"/>
        <end position="189"/>
    </location>
</feature>
<proteinExistence type="predicted"/>
<comment type="caution">
    <text evidence="2">The sequence shown here is derived from an EMBL/GenBank/DDBJ whole genome shotgun (WGS) entry which is preliminary data.</text>
</comment>
<sequence length="193" mass="21490">MPKIPLMIDAWIREAQEASLLLEDLESRIEHKRLIHSASVHSARSKLLDLGAKLDRLESLLRNLPAKPILTDEDVEYRWKMLKDMQLRTKSLISSISAVPSPNWSKDVPGAESEECNVSPDCYDQDETKTSYPKDNTELLKALVPADAASRSEGQVISSSMPMSLTWKACSTILLFLALAALAFFLALLCTAF</sequence>
<organism evidence="2 3">
    <name type="scientific">Acacia crassicarpa</name>
    <name type="common">northern wattle</name>
    <dbReference type="NCBI Taxonomy" id="499986"/>
    <lineage>
        <taxon>Eukaryota</taxon>
        <taxon>Viridiplantae</taxon>
        <taxon>Streptophyta</taxon>
        <taxon>Embryophyta</taxon>
        <taxon>Tracheophyta</taxon>
        <taxon>Spermatophyta</taxon>
        <taxon>Magnoliopsida</taxon>
        <taxon>eudicotyledons</taxon>
        <taxon>Gunneridae</taxon>
        <taxon>Pentapetalae</taxon>
        <taxon>rosids</taxon>
        <taxon>fabids</taxon>
        <taxon>Fabales</taxon>
        <taxon>Fabaceae</taxon>
        <taxon>Caesalpinioideae</taxon>
        <taxon>mimosoid clade</taxon>
        <taxon>Acacieae</taxon>
        <taxon>Acacia</taxon>
    </lineage>
</organism>
<keyword evidence="1" id="KW-0812">Transmembrane</keyword>
<dbReference type="Proteomes" id="UP001293593">
    <property type="component" value="Unassembled WGS sequence"/>
</dbReference>
<protein>
    <submittedName>
        <fullName evidence="2">Uncharacterized protein</fullName>
    </submittedName>
</protein>
<keyword evidence="1" id="KW-1133">Transmembrane helix</keyword>
<keyword evidence="3" id="KW-1185">Reference proteome</keyword>
<dbReference type="EMBL" id="JAWXYG010000002">
    <property type="protein sequence ID" value="KAK4282875.1"/>
    <property type="molecule type" value="Genomic_DNA"/>
</dbReference>
<evidence type="ECO:0000313" key="3">
    <source>
        <dbReference type="Proteomes" id="UP001293593"/>
    </source>
</evidence>